<evidence type="ECO:0000259" key="1">
    <source>
        <dbReference type="PROSITE" id="PS51832"/>
    </source>
</evidence>
<keyword evidence="2" id="KW-0808">Transferase</keyword>
<dbReference type="STRING" id="1220589.CD32_17235"/>
<dbReference type="InterPro" id="IPR006675">
    <property type="entry name" value="HDIG_dom"/>
</dbReference>
<evidence type="ECO:0000313" key="3">
    <source>
        <dbReference type="Proteomes" id="UP000030437"/>
    </source>
</evidence>
<accession>A0A0A3ICZ2</accession>
<dbReference type="CDD" id="cd00077">
    <property type="entry name" value="HDc"/>
    <property type="match status" value="1"/>
</dbReference>
<evidence type="ECO:0000313" key="2">
    <source>
        <dbReference type="EMBL" id="KGR82609.1"/>
    </source>
</evidence>
<proteinExistence type="predicted"/>
<dbReference type="EMBL" id="JPVP01000059">
    <property type="protein sequence ID" value="KGR82609.1"/>
    <property type="molecule type" value="Genomic_DNA"/>
</dbReference>
<dbReference type="PROSITE" id="PS51832">
    <property type="entry name" value="HD_GYP"/>
    <property type="match status" value="1"/>
</dbReference>
<dbReference type="RefSeq" id="WP_036156941.1">
    <property type="nucleotide sequence ID" value="NZ_AVCX01000002.1"/>
</dbReference>
<dbReference type="NCBIfam" id="TIGR00277">
    <property type="entry name" value="HDIG"/>
    <property type="match status" value="1"/>
</dbReference>
<gene>
    <name evidence="2" type="ORF">CD32_17235</name>
</gene>
<dbReference type="Pfam" id="PF13487">
    <property type="entry name" value="HD_5"/>
    <property type="match status" value="1"/>
</dbReference>
<dbReference type="OrthoDB" id="9759601at2"/>
<reference evidence="2 3" key="1">
    <citation type="submission" date="2014-02" db="EMBL/GenBank/DDBJ databases">
        <title>Draft genome sequence of Lysinibacillus odysseyi NBRC 100172.</title>
        <authorList>
            <person name="Zhang F."/>
            <person name="Wang G."/>
            <person name="Zhang L."/>
        </authorList>
    </citation>
    <scope>NUCLEOTIDE SEQUENCE [LARGE SCALE GENOMIC DNA]</scope>
    <source>
        <strain evidence="2 3">NBRC 100172</strain>
    </source>
</reference>
<dbReference type="Gene3D" id="1.10.3210.10">
    <property type="entry name" value="Hypothetical protein af1432"/>
    <property type="match status" value="1"/>
</dbReference>
<keyword evidence="2" id="KW-0418">Kinase</keyword>
<dbReference type="Proteomes" id="UP000030437">
    <property type="component" value="Unassembled WGS sequence"/>
</dbReference>
<dbReference type="PANTHER" id="PTHR43155:SF2">
    <property type="entry name" value="CYCLIC DI-GMP PHOSPHODIESTERASE PA4108"/>
    <property type="match status" value="1"/>
</dbReference>
<dbReference type="SUPFAM" id="SSF109604">
    <property type="entry name" value="HD-domain/PDEase-like"/>
    <property type="match status" value="1"/>
</dbReference>
<dbReference type="InterPro" id="IPR037522">
    <property type="entry name" value="HD_GYP_dom"/>
</dbReference>
<organism evidence="2 3">
    <name type="scientific">Lysinibacillus odysseyi 34hs-1 = NBRC 100172</name>
    <dbReference type="NCBI Taxonomy" id="1220589"/>
    <lineage>
        <taxon>Bacteria</taxon>
        <taxon>Bacillati</taxon>
        <taxon>Bacillota</taxon>
        <taxon>Bacilli</taxon>
        <taxon>Bacillales</taxon>
        <taxon>Bacillaceae</taxon>
        <taxon>Lysinibacillus</taxon>
    </lineage>
</organism>
<dbReference type="PANTHER" id="PTHR43155">
    <property type="entry name" value="CYCLIC DI-GMP PHOSPHODIESTERASE PA4108-RELATED"/>
    <property type="match status" value="1"/>
</dbReference>
<comment type="caution">
    <text evidence="2">The sequence shown here is derived from an EMBL/GenBank/DDBJ whole genome shotgun (WGS) entry which is preliminary data.</text>
</comment>
<sequence>MRLISINVLRAGMVVGRTIWNEAGHPLLQKGVVVTDGILVRLKQLNIHYIYIEDRISYGIEIEETVEPALRSKIVNKITESFHSVRKLNSKQISFVLDQQSKAIGNIVEDLLQAVLDSKEILMVLTDAFMYDEYLYQHSFQVTLYSLAIGKEMGYSYEDLRLIGMGALLHDIGKLMVPKEILLKPDPLTDEEYEIMKQHTKHGFDLLRNLHSVSLLVAHCAFQHHERLDGSGYPRGIMDAEIHPFAKIIGVADVFDAVTSNRVYREKLLPSQGMAIIEAGSGTIFSPAVVQALRRSVVHYPNGSVLLLSDGRRGIVSKQNSGSPERPKIRVFEEDNMILPATYEMNLVDFPDILIDKVELEYAALVE</sequence>
<dbReference type="AlphaFoldDB" id="A0A0A3ICZ2"/>
<dbReference type="InterPro" id="IPR003607">
    <property type="entry name" value="HD/PDEase_dom"/>
</dbReference>
<dbReference type="eggNOG" id="COG2206">
    <property type="taxonomic scope" value="Bacteria"/>
</dbReference>
<protein>
    <submittedName>
        <fullName evidence="2">Histidine kinase</fullName>
    </submittedName>
</protein>
<keyword evidence="3" id="KW-1185">Reference proteome</keyword>
<feature type="domain" description="HD-GYP" evidence="1">
    <location>
        <begin position="113"/>
        <end position="309"/>
    </location>
</feature>
<name>A0A0A3ICZ2_9BACI</name>
<dbReference type="GO" id="GO:0016301">
    <property type="term" value="F:kinase activity"/>
    <property type="evidence" value="ECO:0007669"/>
    <property type="project" value="UniProtKB-KW"/>
</dbReference>
<dbReference type="SMART" id="SM00471">
    <property type="entry name" value="HDc"/>
    <property type="match status" value="1"/>
</dbReference>